<evidence type="ECO:0000256" key="2">
    <source>
        <dbReference type="ARBA" id="ARBA00022723"/>
    </source>
</evidence>
<dbReference type="GO" id="GO:0051539">
    <property type="term" value="F:4 iron, 4 sulfur cluster binding"/>
    <property type="evidence" value="ECO:0007669"/>
    <property type="project" value="UniProtKB-KW"/>
</dbReference>
<dbReference type="Pfam" id="PF12831">
    <property type="entry name" value="FAD_oxidored"/>
    <property type="match status" value="1"/>
</dbReference>
<dbReference type="PANTHER" id="PTHR43498">
    <property type="entry name" value="FERREDOXIN:COB-COM HETERODISULFIDE REDUCTASE SUBUNIT A"/>
    <property type="match status" value="1"/>
</dbReference>
<dbReference type="GO" id="GO:0046872">
    <property type="term" value="F:metal ion binding"/>
    <property type="evidence" value="ECO:0007669"/>
    <property type="project" value="UniProtKB-KW"/>
</dbReference>
<reference evidence="7 8" key="1">
    <citation type="submission" date="2019-03" db="EMBL/GenBank/DDBJ databases">
        <title>Genomic Encyclopedia of Archaeal and Bacterial Type Strains, Phase II (KMG-II): from individual species to whole genera.</title>
        <authorList>
            <person name="Goeker M."/>
        </authorList>
    </citation>
    <scope>NUCLEOTIDE SEQUENCE [LARGE SCALE GENOMIC DNA]</scope>
    <source>
        <strain evidence="7 8">DSM 19035</strain>
    </source>
</reference>
<evidence type="ECO:0000313" key="8">
    <source>
        <dbReference type="Proteomes" id="UP000295620"/>
    </source>
</evidence>
<dbReference type="InterPro" id="IPR039650">
    <property type="entry name" value="HdrA-like"/>
</dbReference>
<keyword evidence="3" id="KW-0560">Oxidoreductase</keyword>
<dbReference type="AlphaFoldDB" id="A0A4R6SS18"/>
<feature type="chain" id="PRO_5020790276" evidence="6">
    <location>
        <begin position="27"/>
        <end position="556"/>
    </location>
</feature>
<gene>
    <name evidence="7" type="ORF">ATK78_2579</name>
</gene>
<dbReference type="PANTHER" id="PTHR43498:SF1">
    <property type="entry name" value="COB--COM HETERODISULFIDE REDUCTASE IRON-SULFUR SUBUNIT A"/>
    <property type="match status" value="1"/>
</dbReference>
<comment type="caution">
    <text evidence="7">The sequence shown here is derived from an EMBL/GenBank/DDBJ whole genome shotgun (WGS) entry which is preliminary data.</text>
</comment>
<feature type="signal peptide" evidence="6">
    <location>
        <begin position="1"/>
        <end position="26"/>
    </location>
</feature>
<evidence type="ECO:0000256" key="1">
    <source>
        <dbReference type="ARBA" id="ARBA00022485"/>
    </source>
</evidence>
<organism evidence="7 8">
    <name type="scientific">Pedobacter metabolipauper</name>
    <dbReference type="NCBI Taxonomy" id="425513"/>
    <lineage>
        <taxon>Bacteria</taxon>
        <taxon>Pseudomonadati</taxon>
        <taxon>Bacteroidota</taxon>
        <taxon>Sphingobacteriia</taxon>
        <taxon>Sphingobacteriales</taxon>
        <taxon>Sphingobacteriaceae</taxon>
        <taxon>Pedobacter</taxon>
    </lineage>
</organism>
<evidence type="ECO:0000256" key="3">
    <source>
        <dbReference type="ARBA" id="ARBA00023002"/>
    </source>
</evidence>
<dbReference type="InterPro" id="IPR036188">
    <property type="entry name" value="FAD/NAD-bd_sf"/>
</dbReference>
<keyword evidence="1" id="KW-0004">4Fe-4S</keyword>
<evidence type="ECO:0000256" key="5">
    <source>
        <dbReference type="ARBA" id="ARBA00023014"/>
    </source>
</evidence>
<dbReference type="SUPFAM" id="SSF51905">
    <property type="entry name" value="FAD/NAD(P)-binding domain"/>
    <property type="match status" value="1"/>
</dbReference>
<dbReference type="Gene3D" id="3.50.50.60">
    <property type="entry name" value="FAD/NAD(P)-binding domain"/>
    <property type="match status" value="1"/>
</dbReference>
<keyword evidence="2" id="KW-0479">Metal-binding</keyword>
<keyword evidence="4" id="KW-0408">Iron</keyword>
<accession>A0A4R6SS18</accession>
<evidence type="ECO:0000313" key="7">
    <source>
        <dbReference type="EMBL" id="TDQ08077.1"/>
    </source>
</evidence>
<keyword evidence="8" id="KW-1185">Reference proteome</keyword>
<protein>
    <submittedName>
        <fullName evidence="7">FAD dependent oxidoreductase</fullName>
    </submittedName>
</protein>
<dbReference type="Proteomes" id="UP000295620">
    <property type="component" value="Unassembled WGS sequence"/>
</dbReference>
<evidence type="ECO:0000256" key="6">
    <source>
        <dbReference type="SAM" id="SignalP"/>
    </source>
</evidence>
<dbReference type="GO" id="GO:0016491">
    <property type="term" value="F:oxidoreductase activity"/>
    <property type="evidence" value="ECO:0007669"/>
    <property type="project" value="UniProtKB-KW"/>
</dbReference>
<sequence length="556" mass="62250">MIYQNMKRLYIFFLTVLILFTAAARAQDVSGVHEADIVIYGGTSAAITAAVQSAKLGKKVIVVSPDVHLGGLSSGGLGFTDTGNKEVIGGLAREFYHRVYVHYQADTAWKWQRQAEYGNKGQGTPAIDGTDRTMWIFEPHVAERIMEDFVKEHQIPVYRKEWLDRKKGVKMKSGKIISITMLSGKVFKGKVFIDATYEGDLMAAAKVSYHVGREPNTQYGEQWNGIQTEVFQHGHHFTSAIDPYVIPGDKSSGLLAGISSADPGKKGAGDNKLQAYCFRMCLSSHPDNKITFPKPDNYNPANYELLARVFAAGWKEVFNKFDPVPNRKTDTNNHGPFSTDFIGMNYGYPEASYEERRVIIKQHEDYQKGLMYYMANDPKVPEDVRKRMGTWGLAKDEFKDNGGWPHQIYVREARRMVSDYVMSENEVLGKKKVAHSIGMGSYALDSHNTQRYITTDGFVQNEGDIGVKAPKPYGISYHTIVPKPGECTNLLVPVCLSISHIAYGSVRMEPVFMILGESAATAASLAIDHRTTVQKVNYTELQKLLLKQKQRLTLDL</sequence>
<evidence type="ECO:0000256" key="4">
    <source>
        <dbReference type="ARBA" id="ARBA00023004"/>
    </source>
</evidence>
<dbReference type="EMBL" id="SNYC01000005">
    <property type="protein sequence ID" value="TDQ08077.1"/>
    <property type="molecule type" value="Genomic_DNA"/>
</dbReference>
<keyword evidence="5" id="KW-0411">Iron-sulfur</keyword>
<name>A0A4R6SS18_9SPHI</name>
<keyword evidence="6" id="KW-0732">Signal</keyword>
<proteinExistence type="predicted"/>